<feature type="region of interest" description="Disordered" evidence="1">
    <location>
        <begin position="173"/>
        <end position="236"/>
    </location>
</feature>
<reference evidence="2 3" key="1">
    <citation type="submission" date="2021-07" db="EMBL/GenBank/DDBJ databases">
        <authorList>
            <person name="Imarazene B."/>
            <person name="Zahm M."/>
            <person name="Klopp C."/>
            <person name="Cabau C."/>
            <person name="Beille S."/>
            <person name="Jouanno E."/>
            <person name="Castinel A."/>
            <person name="Lluch J."/>
            <person name="Gil L."/>
            <person name="Kuchtly C."/>
            <person name="Lopez Roques C."/>
            <person name="Donnadieu C."/>
            <person name="Parrinello H."/>
            <person name="Journot L."/>
            <person name="Du K."/>
            <person name="Schartl M."/>
            <person name="Retaux S."/>
            <person name="Guiguen Y."/>
        </authorList>
    </citation>
    <scope>NUCLEOTIDE SEQUENCE [LARGE SCALE GENOMIC DNA]</scope>
    <source>
        <strain evidence="2">Pach_M1</strain>
        <tissue evidence="2">Testis</tissue>
    </source>
</reference>
<gene>
    <name evidence="2" type="ORF">AMEX_G14620</name>
</gene>
<dbReference type="InterPro" id="IPR045346">
    <property type="entry name" value="Ermin"/>
</dbReference>
<name>A0A8T2LJG1_ASTMX</name>
<feature type="compositionally biased region" description="Basic and acidic residues" evidence="1">
    <location>
        <begin position="195"/>
        <end position="209"/>
    </location>
</feature>
<organism evidence="2 3">
    <name type="scientific">Astyanax mexicanus</name>
    <name type="common">Blind cave fish</name>
    <name type="synonym">Astyanax fasciatus mexicanus</name>
    <dbReference type="NCBI Taxonomy" id="7994"/>
    <lineage>
        <taxon>Eukaryota</taxon>
        <taxon>Metazoa</taxon>
        <taxon>Chordata</taxon>
        <taxon>Craniata</taxon>
        <taxon>Vertebrata</taxon>
        <taxon>Euteleostomi</taxon>
        <taxon>Actinopterygii</taxon>
        <taxon>Neopterygii</taxon>
        <taxon>Teleostei</taxon>
        <taxon>Ostariophysi</taxon>
        <taxon>Characiformes</taxon>
        <taxon>Characoidei</taxon>
        <taxon>Acestrorhamphidae</taxon>
        <taxon>Acestrorhamphinae</taxon>
        <taxon>Astyanax</taxon>
    </lineage>
</organism>
<evidence type="ECO:0000256" key="1">
    <source>
        <dbReference type="SAM" id="MobiDB-lite"/>
    </source>
</evidence>
<protein>
    <submittedName>
        <fullName evidence="2">Ermin-like</fullName>
    </submittedName>
</protein>
<sequence length="261" mass="28668">MADTTRSLESESCAVLEPALDISGGITLEALQTLEEAGGSQTALVMTEGDDSVFYSEDEEIPQEVSVSDPRSVSLGPIGPLEPQSSPQILDLGAEELVQSLSHSTELMESGYMYYSGAEQEEVENIMESKINHISSSAHVPAVEGETEAALEELLQPSTVPYAWSTRNESAVLSAEEKKQADNNSLGHVTTGIPKELHLEQPTLEKDSAEGDESTAPNEQHEETEDQEQDRHVKYGTVSYRRIRRGLTRQRIEEFEAMMQL</sequence>
<evidence type="ECO:0000313" key="3">
    <source>
        <dbReference type="Proteomes" id="UP000752171"/>
    </source>
</evidence>
<proteinExistence type="predicted"/>
<dbReference type="Pfam" id="PF20491">
    <property type="entry name" value="Ermin"/>
    <property type="match status" value="1"/>
</dbReference>
<accession>A0A8T2LJG1</accession>
<evidence type="ECO:0000313" key="2">
    <source>
        <dbReference type="EMBL" id="KAG9271669.1"/>
    </source>
</evidence>
<dbReference type="AlphaFoldDB" id="A0A8T2LJG1"/>
<dbReference type="GO" id="GO:0051015">
    <property type="term" value="F:actin filament binding"/>
    <property type="evidence" value="ECO:0007669"/>
    <property type="project" value="InterPro"/>
</dbReference>
<comment type="caution">
    <text evidence="2">The sequence shown here is derived from an EMBL/GenBank/DDBJ whole genome shotgun (WGS) entry which is preliminary data.</text>
</comment>
<dbReference type="EMBL" id="JAICCE010000011">
    <property type="protein sequence ID" value="KAG9271669.1"/>
    <property type="molecule type" value="Genomic_DNA"/>
</dbReference>
<dbReference type="Proteomes" id="UP000752171">
    <property type="component" value="Unassembled WGS sequence"/>
</dbReference>
<dbReference type="GO" id="GO:0007015">
    <property type="term" value="P:actin filament organization"/>
    <property type="evidence" value="ECO:0007669"/>
    <property type="project" value="InterPro"/>
</dbReference>
<dbReference type="KEGG" id="amex:103041636"/>
<dbReference type="GO" id="GO:0008360">
    <property type="term" value="P:regulation of cell shape"/>
    <property type="evidence" value="ECO:0007669"/>
    <property type="project" value="InterPro"/>
</dbReference>